<dbReference type="AlphaFoldDB" id="A0AAV2Q5B4"/>
<protein>
    <submittedName>
        <fullName evidence="2">Uncharacterized protein</fullName>
    </submittedName>
</protein>
<keyword evidence="1" id="KW-0472">Membrane</keyword>
<evidence type="ECO:0000313" key="2">
    <source>
        <dbReference type="EMBL" id="CAL4068800.1"/>
    </source>
</evidence>
<organism evidence="2 3">
    <name type="scientific">Meganyctiphanes norvegica</name>
    <name type="common">Northern krill</name>
    <name type="synonym">Thysanopoda norvegica</name>
    <dbReference type="NCBI Taxonomy" id="48144"/>
    <lineage>
        <taxon>Eukaryota</taxon>
        <taxon>Metazoa</taxon>
        <taxon>Ecdysozoa</taxon>
        <taxon>Arthropoda</taxon>
        <taxon>Crustacea</taxon>
        <taxon>Multicrustacea</taxon>
        <taxon>Malacostraca</taxon>
        <taxon>Eumalacostraca</taxon>
        <taxon>Eucarida</taxon>
        <taxon>Euphausiacea</taxon>
        <taxon>Euphausiidae</taxon>
        <taxon>Meganyctiphanes</taxon>
    </lineage>
</organism>
<proteinExistence type="predicted"/>
<keyword evidence="3" id="KW-1185">Reference proteome</keyword>
<name>A0AAV2Q5B4_MEGNR</name>
<feature type="transmembrane region" description="Helical" evidence="1">
    <location>
        <begin position="20"/>
        <end position="42"/>
    </location>
</feature>
<dbReference type="EMBL" id="CAXKWB010003269">
    <property type="protein sequence ID" value="CAL4068800.1"/>
    <property type="molecule type" value="Genomic_DNA"/>
</dbReference>
<evidence type="ECO:0000256" key="1">
    <source>
        <dbReference type="SAM" id="Phobius"/>
    </source>
</evidence>
<accession>A0AAV2Q5B4</accession>
<dbReference type="Proteomes" id="UP001497623">
    <property type="component" value="Unassembled WGS sequence"/>
</dbReference>
<keyword evidence="1" id="KW-0812">Transmembrane</keyword>
<reference evidence="2 3" key="1">
    <citation type="submission" date="2024-05" db="EMBL/GenBank/DDBJ databases">
        <authorList>
            <person name="Wallberg A."/>
        </authorList>
    </citation>
    <scope>NUCLEOTIDE SEQUENCE [LARGE SCALE GENOMIC DNA]</scope>
</reference>
<evidence type="ECO:0000313" key="3">
    <source>
        <dbReference type="Proteomes" id="UP001497623"/>
    </source>
</evidence>
<keyword evidence="1" id="KW-1133">Transmembrane helix</keyword>
<feature type="non-terminal residue" evidence="2">
    <location>
        <position position="103"/>
    </location>
</feature>
<gene>
    <name evidence="2" type="ORF">MNOR_LOCUS7435</name>
</gene>
<sequence length="103" mass="11812">MLSELTYFVLLNCSLGDIFPGHLTIVGLTHFLFIFLVVKVICIRKYISLPKFNSPISLIHFPYFIYSSHFNAPLDDDSNNTTKHEDCLKCVCIYNRLGVPAKR</sequence>
<comment type="caution">
    <text evidence="2">The sequence shown here is derived from an EMBL/GenBank/DDBJ whole genome shotgun (WGS) entry which is preliminary data.</text>
</comment>